<evidence type="ECO:0000256" key="1">
    <source>
        <dbReference type="ARBA" id="ARBA00022737"/>
    </source>
</evidence>
<proteinExistence type="predicted"/>
<keyword evidence="4" id="KW-0472">Membrane</keyword>
<dbReference type="PROSITE" id="PS50158">
    <property type="entry name" value="ZF_CCHC"/>
    <property type="match status" value="1"/>
</dbReference>
<dbReference type="Gene3D" id="4.10.60.10">
    <property type="entry name" value="Zinc finger, CCHC-type"/>
    <property type="match status" value="1"/>
</dbReference>
<protein>
    <recommendedName>
        <fullName evidence="5">CCHC-type domain-containing protein</fullName>
    </recommendedName>
</protein>
<dbReference type="Gene3D" id="1.25.40.10">
    <property type="entry name" value="Tetratricopeptide repeat domain"/>
    <property type="match status" value="1"/>
</dbReference>
<keyword evidence="2" id="KW-0862">Zinc</keyword>
<dbReference type="InterPro" id="IPR001878">
    <property type="entry name" value="Znf_CCHC"/>
</dbReference>
<keyword evidence="4" id="KW-0812">Transmembrane</keyword>
<evidence type="ECO:0000256" key="3">
    <source>
        <dbReference type="SAM" id="MobiDB-lite"/>
    </source>
</evidence>
<evidence type="ECO:0000256" key="4">
    <source>
        <dbReference type="SAM" id="Phobius"/>
    </source>
</evidence>
<accession>A0A4U5R123</accession>
<dbReference type="InterPro" id="IPR036875">
    <property type="entry name" value="Znf_CCHC_sf"/>
</dbReference>
<sequence>MGDLQVIGGIKKLNNQNYNTWSTCMMSYMQGQDLWEVVNGCEITQPEAEDANGALRKWKIKAGKAMFALKTTIEEDVLEHIRDAKNPHEAWKTFADLFSKKNDTKLQLLESELLSIAHRELTVAQFFHKVKTLCREISELDAEAPIGETRMKRIIIHGLRPDFRSFVAAVQGWQTQPSLVEFENLLAGQEALAKQTGEVALKGEVDALYVHKGRWKPKQHVNDRSKRNEDKTKFNREERNSSEARGYGIKRKFEGKCYNCGKKGHMAKDCWQKKEHVEGNTATFKIEDEWDAHAFFTAVEEEECLQRKEHVENDVVIFKIEDEWDAHAFFTEVKEAAFTVTTPEHIDYENDWIIDSGCSNHMTGDKEKLKNLVEYKGKHVVVTANNSKLAIAHVGDAVVSSQLNLKDVSLQNVYHVPGMKKNLLSVAQLTSSGHFVLFGPQDVKVYRDLESLDEPVIKGQRLESVESWLQGKCYVGNALMDMYAKCGVVETAFDVFKSMDKKDLISWNTIIGGLAVHGYGADAFKLFSRTKSAGGNLDLITIIGILCACTHMGLGEDGLSYFKSMTDNIQLRLRLNTMVVLMIWSLGSSCGFHQKEAHRRRFLFGLHCLGRVGFIKILNLLNWLLENSLNLSQRTLQFL</sequence>
<dbReference type="PANTHER" id="PTHR47481">
    <property type="match status" value="1"/>
</dbReference>
<dbReference type="Pfam" id="PF00098">
    <property type="entry name" value="zf-CCHC"/>
    <property type="match status" value="1"/>
</dbReference>
<feature type="region of interest" description="Disordered" evidence="3">
    <location>
        <begin position="218"/>
        <end position="243"/>
    </location>
</feature>
<dbReference type="InterPro" id="IPR002885">
    <property type="entry name" value="PPR_rpt"/>
</dbReference>
<dbReference type="FunFam" id="1.25.40.10:FF:000031">
    <property type="entry name" value="Pentatricopeptide repeat-containing protein mitochondrial"/>
    <property type="match status" value="1"/>
</dbReference>
<keyword evidence="2" id="KW-0479">Metal-binding</keyword>
<dbReference type="PANTHER" id="PTHR47481:SF36">
    <property type="entry name" value="CCHC-TYPE DOMAIN-CONTAINING PROTEIN"/>
    <property type="match status" value="1"/>
</dbReference>
<feature type="transmembrane region" description="Helical" evidence="4">
    <location>
        <begin position="504"/>
        <end position="524"/>
    </location>
</feature>
<dbReference type="SUPFAM" id="SSF57756">
    <property type="entry name" value="Retrovirus zinc finger-like domains"/>
    <property type="match status" value="1"/>
</dbReference>
<dbReference type="InterPro" id="IPR054722">
    <property type="entry name" value="PolX-like_BBD"/>
</dbReference>
<evidence type="ECO:0000313" key="6">
    <source>
        <dbReference type="EMBL" id="TKS15135.1"/>
    </source>
</evidence>
<dbReference type="GO" id="GO:0003676">
    <property type="term" value="F:nucleic acid binding"/>
    <property type="evidence" value="ECO:0007669"/>
    <property type="project" value="InterPro"/>
</dbReference>
<dbReference type="InterPro" id="IPR011990">
    <property type="entry name" value="TPR-like_helical_dom_sf"/>
</dbReference>
<dbReference type="GO" id="GO:0008270">
    <property type="term" value="F:zinc ion binding"/>
    <property type="evidence" value="ECO:0007669"/>
    <property type="project" value="UniProtKB-KW"/>
</dbReference>
<dbReference type="Pfam" id="PF14223">
    <property type="entry name" value="Retrotran_gag_2"/>
    <property type="match status" value="1"/>
</dbReference>
<dbReference type="NCBIfam" id="TIGR00756">
    <property type="entry name" value="PPR"/>
    <property type="match status" value="1"/>
</dbReference>
<keyword evidence="1" id="KW-0677">Repeat</keyword>
<dbReference type="SMART" id="SM00343">
    <property type="entry name" value="ZnF_C2HC"/>
    <property type="match status" value="1"/>
</dbReference>
<feature type="transmembrane region" description="Helical" evidence="4">
    <location>
        <begin position="574"/>
        <end position="592"/>
    </location>
</feature>
<feature type="domain" description="CCHC-type" evidence="5">
    <location>
        <begin position="256"/>
        <end position="270"/>
    </location>
</feature>
<dbReference type="Pfam" id="PF01535">
    <property type="entry name" value="PPR"/>
    <property type="match status" value="2"/>
</dbReference>
<dbReference type="EMBL" id="RCHU01000101">
    <property type="protein sequence ID" value="TKS15135.1"/>
    <property type="molecule type" value="Genomic_DNA"/>
</dbReference>
<dbReference type="AlphaFoldDB" id="A0A4U5R123"/>
<keyword evidence="4" id="KW-1133">Transmembrane helix</keyword>
<feature type="compositionally biased region" description="Basic and acidic residues" evidence="3">
    <location>
        <begin position="220"/>
        <end position="242"/>
    </location>
</feature>
<organism evidence="6">
    <name type="scientific">Populus alba</name>
    <name type="common">White poplar</name>
    <dbReference type="NCBI Taxonomy" id="43335"/>
    <lineage>
        <taxon>Eukaryota</taxon>
        <taxon>Viridiplantae</taxon>
        <taxon>Streptophyta</taxon>
        <taxon>Embryophyta</taxon>
        <taxon>Tracheophyta</taxon>
        <taxon>Spermatophyta</taxon>
        <taxon>Magnoliopsida</taxon>
        <taxon>eudicotyledons</taxon>
        <taxon>Gunneridae</taxon>
        <taxon>Pentapetalae</taxon>
        <taxon>rosids</taxon>
        <taxon>fabids</taxon>
        <taxon>Malpighiales</taxon>
        <taxon>Salicaceae</taxon>
        <taxon>Saliceae</taxon>
        <taxon>Populus</taxon>
    </lineage>
</organism>
<keyword evidence="2" id="KW-0863">Zinc-finger</keyword>
<feature type="transmembrane region" description="Helical" evidence="4">
    <location>
        <begin position="536"/>
        <end position="554"/>
    </location>
</feature>
<reference evidence="6" key="1">
    <citation type="submission" date="2018-10" db="EMBL/GenBank/DDBJ databases">
        <title>Population genomic analysis revealed the cold adaptation of white poplar.</title>
        <authorList>
            <person name="Liu Y.-J."/>
        </authorList>
    </citation>
    <scope>NUCLEOTIDE SEQUENCE [LARGE SCALE GENOMIC DNA]</scope>
    <source>
        <strain evidence="6">PAL-ZL1</strain>
    </source>
</reference>
<evidence type="ECO:0000259" key="5">
    <source>
        <dbReference type="PROSITE" id="PS50158"/>
    </source>
</evidence>
<gene>
    <name evidence="6" type="ORF">D5086_0000038020</name>
</gene>
<evidence type="ECO:0000256" key="2">
    <source>
        <dbReference type="PROSITE-ProRule" id="PRU00047"/>
    </source>
</evidence>
<comment type="caution">
    <text evidence="6">The sequence shown here is derived from an EMBL/GenBank/DDBJ whole genome shotgun (WGS) entry which is preliminary data.</text>
</comment>
<name>A0A4U5R123_POPAL</name>
<dbReference type="Pfam" id="PF22936">
    <property type="entry name" value="Pol_BBD"/>
    <property type="match status" value="1"/>
</dbReference>